<sequence>MPTLDELLVNERALANGTGETYRTRCAPEAVFVLPGMVLDLEQCAAAVDGSPTSGWDAVDLDEPRLLTAGADAVAIVYTFTGRRGENVYRACMSSLYRIDDDGEPRLILHQQTPLS</sequence>
<evidence type="ECO:0000313" key="1">
    <source>
        <dbReference type="EMBL" id="MFD1718979.1"/>
    </source>
</evidence>
<gene>
    <name evidence="1" type="ORF">ACFSE6_14120</name>
</gene>
<dbReference type="RefSeq" id="WP_388008343.1">
    <property type="nucleotide sequence ID" value="NZ_JBHUEE010000007.1"/>
</dbReference>
<evidence type="ECO:0000313" key="2">
    <source>
        <dbReference type="Proteomes" id="UP001597277"/>
    </source>
</evidence>
<accession>A0ABW4LA32</accession>
<name>A0ABW4LA32_9MICO</name>
<organism evidence="1 2">
    <name type="scientific">Georgenia deserti</name>
    <dbReference type="NCBI Taxonomy" id="2093781"/>
    <lineage>
        <taxon>Bacteria</taxon>
        <taxon>Bacillati</taxon>
        <taxon>Actinomycetota</taxon>
        <taxon>Actinomycetes</taxon>
        <taxon>Micrococcales</taxon>
        <taxon>Bogoriellaceae</taxon>
        <taxon>Georgenia</taxon>
    </lineage>
</organism>
<dbReference type="SUPFAM" id="SSF54427">
    <property type="entry name" value="NTF2-like"/>
    <property type="match status" value="1"/>
</dbReference>
<protein>
    <submittedName>
        <fullName evidence="1">Nuclear transport factor 2 family protein</fullName>
    </submittedName>
</protein>
<keyword evidence="2" id="KW-1185">Reference proteome</keyword>
<dbReference type="EMBL" id="JBHUEE010000007">
    <property type="protein sequence ID" value="MFD1718979.1"/>
    <property type="molecule type" value="Genomic_DNA"/>
</dbReference>
<dbReference type="Proteomes" id="UP001597277">
    <property type="component" value="Unassembled WGS sequence"/>
</dbReference>
<dbReference type="InterPro" id="IPR032710">
    <property type="entry name" value="NTF2-like_dom_sf"/>
</dbReference>
<reference evidence="2" key="1">
    <citation type="journal article" date="2019" name="Int. J. Syst. Evol. Microbiol.">
        <title>The Global Catalogue of Microorganisms (GCM) 10K type strain sequencing project: providing services to taxonomists for standard genome sequencing and annotation.</title>
        <authorList>
            <consortium name="The Broad Institute Genomics Platform"/>
            <consortium name="The Broad Institute Genome Sequencing Center for Infectious Disease"/>
            <person name="Wu L."/>
            <person name="Ma J."/>
        </authorList>
    </citation>
    <scope>NUCLEOTIDE SEQUENCE [LARGE SCALE GENOMIC DNA]</scope>
    <source>
        <strain evidence="2">JCM 17130</strain>
    </source>
</reference>
<proteinExistence type="predicted"/>
<comment type="caution">
    <text evidence="1">The sequence shown here is derived from an EMBL/GenBank/DDBJ whole genome shotgun (WGS) entry which is preliminary data.</text>
</comment>